<evidence type="ECO:0000313" key="1">
    <source>
        <dbReference type="EMBL" id="GBM19469.1"/>
    </source>
</evidence>
<gene>
    <name evidence="1" type="ORF">AVEN_259370_1</name>
</gene>
<sequence length="122" mass="13688">MQSKTYLVEWEGKQGRQESNLHSSGSLANIIGDFESRFHDCRRWGGRYPTSYPSIDDHNMHARSANIASSVESGPPQKIVTAVEIVDDRLTGLYRSQVLHQAKTPPEAFSSRLLHKGACRSF</sequence>
<dbReference type="Proteomes" id="UP000499080">
    <property type="component" value="Unassembled WGS sequence"/>
</dbReference>
<organism evidence="1 2">
    <name type="scientific">Araneus ventricosus</name>
    <name type="common">Orbweaver spider</name>
    <name type="synonym">Epeira ventricosa</name>
    <dbReference type="NCBI Taxonomy" id="182803"/>
    <lineage>
        <taxon>Eukaryota</taxon>
        <taxon>Metazoa</taxon>
        <taxon>Ecdysozoa</taxon>
        <taxon>Arthropoda</taxon>
        <taxon>Chelicerata</taxon>
        <taxon>Arachnida</taxon>
        <taxon>Araneae</taxon>
        <taxon>Araneomorphae</taxon>
        <taxon>Entelegynae</taxon>
        <taxon>Araneoidea</taxon>
        <taxon>Araneidae</taxon>
        <taxon>Araneus</taxon>
    </lineage>
</organism>
<name>A0A4Y2DTN7_ARAVE</name>
<protein>
    <submittedName>
        <fullName evidence="1">Uncharacterized protein</fullName>
    </submittedName>
</protein>
<proteinExistence type="predicted"/>
<comment type="caution">
    <text evidence="1">The sequence shown here is derived from an EMBL/GenBank/DDBJ whole genome shotgun (WGS) entry which is preliminary data.</text>
</comment>
<dbReference type="AlphaFoldDB" id="A0A4Y2DTN7"/>
<evidence type="ECO:0000313" key="2">
    <source>
        <dbReference type="Proteomes" id="UP000499080"/>
    </source>
</evidence>
<accession>A0A4Y2DTN7</accession>
<reference evidence="1 2" key="1">
    <citation type="journal article" date="2019" name="Sci. Rep.">
        <title>Orb-weaving spider Araneus ventricosus genome elucidates the spidroin gene catalogue.</title>
        <authorList>
            <person name="Kono N."/>
            <person name="Nakamura H."/>
            <person name="Ohtoshi R."/>
            <person name="Moran D.A.P."/>
            <person name="Shinohara A."/>
            <person name="Yoshida Y."/>
            <person name="Fujiwara M."/>
            <person name="Mori M."/>
            <person name="Tomita M."/>
            <person name="Arakawa K."/>
        </authorList>
    </citation>
    <scope>NUCLEOTIDE SEQUENCE [LARGE SCALE GENOMIC DNA]</scope>
</reference>
<dbReference type="EMBL" id="BGPR01000424">
    <property type="protein sequence ID" value="GBM19469.1"/>
    <property type="molecule type" value="Genomic_DNA"/>
</dbReference>
<keyword evidence="2" id="KW-1185">Reference proteome</keyword>